<evidence type="ECO:0000256" key="12">
    <source>
        <dbReference type="ARBA" id="ARBA00023211"/>
    </source>
</evidence>
<keyword evidence="18" id="KW-1185">Reference proteome</keyword>
<accession>A0A271IVN2</accession>
<evidence type="ECO:0000256" key="2">
    <source>
        <dbReference type="ARBA" id="ARBA00001936"/>
    </source>
</evidence>
<dbReference type="EC" id="1.1.1.85" evidence="14"/>
<comment type="caution">
    <text evidence="17">The sequence shown here is derived from an EMBL/GenBank/DDBJ whole genome shotgun (WGS) entry which is preliminary data.</text>
</comment>
<evidence type="ECO:0000256" key="15">
    <source>
        <dbReference type="RuleBase" id="RU004445"/>
    </source>
</evidence>
<dbReference type="FunFam" id="3.40.718.10:FF:000006">
    <property type="entry name" value="3-isopropylmalate dehydrogenase"/>
    <property type="match status" value="1"/>
</dbReference>
<dbReference type="InterPro" id="IPR004429">
    <property type="entry name" value="Isopropylmalate_DH"/>
</dbReference>
<evidence type="ECO:0000256" key="4">
    <source>
        <dbReference type="ARBA" id="ARBA00008319"/>
    </source>
</evidence>
<feature type="binding site" evidence="14">
    <location>
        <begin position="282"/>
        <end position="294"/>
    </location>
    <ligand>
        <name>NAD(+)</name>
        <dbReference type="ChEBI" id="CHEBI:57540"/>
    </ligand>
</feature>
<evidence type="ECO:0000256" key="10">
    <source>
        <dbReference type="ARBA" id="ARBA00023002"/>
    </source>
</evidence>
<dbReference type="GO" id="GO:0000287">
    <property type="term" value="F:magnesium ion binding"/>
    <property type="evidence" value="ECO:0007669"/>
    <property type="project" value="InterPro"/>
</dbReference>
<dbReference type="SMART" id="SM01329">
    <property type="entry name" value="Iso_dh"/>
    <property type="match status" value="1"/>
</dbReference>
<keyword evidence="9 14" id="KW-0460">Magnesium</keyword>
<dbReference type="Gene3D" id="3.40.718.10">
    <property type="entry name" value="Isopropylmalate Dehydrogenase"/>
    <property type="match status" value="1"/>
</dbReference>
<feature type="binding site" evidence="14">
    <location>
        <position position="111"/>
    </location>
    <ligand>
        <name>substrate</name>
    </ligand>
</feature>
<comment type="subcellular location">
    <subcellularLocation>
        <location evidence="14">Cytoplasm</location>
    </subcellularLocation>
</comment>
<feature type="binding site" evidence="14">
    <location>
        <position position="139"/>
    </location>
    <ligand>
        <name>substrate</name>
    </ligand>
</feature>
<feature type="binding site" evidence="14">
    <location>
        <position position="253"/>
    </location>
    <ligand>
        <name>Mg(2+)</name>
        <dbReference type="ChEBI" id="CHEBI:18420"/>
    </ligand>
</feature>
<organism evidence="17 18">
    <name type="scientific">Rubrivirga marina</name>
    <dbReference type="NCBI Taxonomy" id="1196024"/>
    <lineage>
        <taxon>Bacteria</taxon>
        <taxon>Pseudomonadati</taxon>
        <taxon>Rhodothermota</taxon>
        <taxon>Rhodothermia</taxon>
        <taxon>Rhodothermales</taxon>
        <taxon>Rubricoccaceae</taxon>
        <taxon>Rubrivirga</taxon>
    </lineage>
</organism>
<dbReference type="GO" id="GO:0051287">
    <property type="term" value="F:NAD binding"/>
    <property type="evidence" value="ECO:0007669"/>
    <property type="project" value="InterPro"/>
</dbReference>
<comment type="catalytic activity">
    <reaction evidence="1 14 15">
        <text>(2R,3S)-3-isopropylmalate + NAD(+) = 4-methyl-2-oxopentanoate + CO2 + NADH</text>
        <dbReference type="Rhea" id="RHEA:32271"/>
        <dbReference type="ChEBI" id="CHEBI:16526"/>
        <dbReference type="ChEBI" id="CHEBI:17865"/>
        <dbReference type="ChEBI" id="CHEBI:35121"/>
        <dbReference type="ChEBI" id="CHEBI:57540"/>
        <dbReference type="ChEBI" id="CHEBI:57945"/>
        <dbReference type="EC" id="1.1.1.85"/>
    </reaction>
</comment>
<evidence type="ECO:0000256" key="1">
    <source>
        <dbReference type="ARBA" id="ARBA00000624"/>
    </source>
</evidence>
<dbReference type="GO" id="GO:0005829">
    <property type="term" value="C:cytosol"/>
    <property type="evidence" value="ECO:0007669"/>
    <property type="project" value="TreeGrafter"/>
</dbReference>
<dbReference type="Pfam" id="PF00180">
    <property type="entry name" value="Iso_dh"/>
    <property type="match status" value="1"/>
</dbReference>
<dbReference type="GO" id="GO:0009098">
    <property type="term" value="P:L-leucine biosynthetic process"/>
    <property type="evidence" value="ECO:0007669"/>
    <property type="project" value="UniProtKB-UniRule"/>
</dbReference>
<keyword evidence="8 14" id="KW-0479">Metal-binding</keyword>
<feature type="site" description="Important for catalysis" evidence="14">
    <location>
        <position position="192"/>
    </location>
</feature>
<keyword evidence="14" id="KW-0963">Cytoplasm</keyword>
<reference evidence="17 18" key="1">
    <citation type="submission" date="2016-11" db="EMBL/GenBank/DDBJ databases">
        <title>Study of marine rhodopsin-containing bacteria.</title>
        <authorList>
            <person name="Yoshizawa S."/>
            <person name="Kumagai Y."/>
            <person name="Kogure K."/>
        </authorList>
    </citation>
    <scope>NUCLEOTIDE SEQUENCE [LARGE SCALE GENOMIC DNA]</scope>
    <source>
        <strain evidence="17 18">SAORIC-28</strain>
    </source>
</reference>
<keyword evidence="13 14" id="KW-0100">Branched-chain amino acid biosynthesis</keyword>
<dbReference type="NCBIfam" id="TIGR00169">
    <property type="entry name" value="leuB"/>
    <property type="match status" value="1"/>
</dbReference>
<dbReference type="PROSITE" id="PS00470">
    <property type="entry name" value="IDH_IMDH"/>
    <property type="match status" value="1"/>
</dbReference>
<keyword evidence="6 14" id="KW-0432">Leucine biosynthesis</keyword>
<dbReference type="GO" id="GO:0003862">
    <property type="term" value="F:3-isopropylmalate dehydrogenase activity"/>
    <property type="evidence" value="ECO:0007669"/>
    <property type="project" value="UniProtKB-UniRule"/>
</dbReference>
<feature type="binding site" evidence="14">
    <location>
        <position position="101"/>
    </location>
    <ligand>
        <name>substrate</name>
    </ligand>
</feature>
<name>A0A271IVN2_9BACT</name>
<protein>
    <recommendedName>
        <fullName evidence="14">3-isopropylmalate dehydrogenase</fullName>
        <ecNumber evidence="14">1.1.1.85</ecNumber>
    </recommendedName>
    <alternativeName>
        <fullName evidence="14">3-IPM-DH</fullName>
    </alternativeName>
    <alternativeName>
        <fullName evidence="14">Beta-IPM dehydrogenase</fullName>
        <shortName evidence="14">IMDH</shortName>
    </alternativeName>
</protein>
<gene>
    <name evidence="14" type="primary">leuB</name>
    <name evidence="17" type="ORF">BSZ37_01285</name>
</gene>
<feature type="site" description="Important for catalysis" evidence="14">
    <location>
        <position position="146"/>
    </location>
</feature>
<dbReference type="HAMAP" id="MF_01033">
    <property type="entry name" value="LeuB_type1"/>
    <property type="match status" value="1"/>
</dbReference>
<dbReference type="EMBL" id="MQWD01000001">
    <property type="protein sequence ID" value="PAP75170.1"/>
    <property type="molecule type" value="Genomic_DNA"/>
</dbReference>
<comment type="subunit">
    <text evidence="5 14 15">Homodimer.</text>
</comment>
<comment type="cofactor">
    <cofactor evidence="14 15">
        <name>Mg(2+)</name>
        <dbReference type="ChEBI" id="CHEBI:18420"/>
    </cofactor>
    <cofactor evidence="14 15">
        <name>Mn(2+)</name>
        <dbReference type="ChEBI" id="CHEBI:29035"/>
    </cofactor>
    <text evidence="14 15">Binds 1 Mg(2+) or Mn(2+) ion per subunit.</text>
</comment>
<keyword evidence="12 14" id="KW-0464">Manganese</keyword>
<comment type="function">
    <text evidence="14 15">Catalyzes the oxidation of 3-carboxy-2-hydroxy-4-methylpentanoate (3-isopropylmalate) to 3-carboxy-4-methyl-2-oxopentanoate. The product decarboxylates to 4-methyl-2 oxopentanoate.</text>
</comment>
<proteinExistence type="inferred from homology"/>
<evidence type="ECO:0000256" key="9">
    <source>
        <dbReference type="ARBA" id="ARBA00022842"/>
    </source>
</evidence>
<evidence type="ECO:0000259" key="16">
    <source>
        <dbReference type="SMART" id="SM01329"/>
    </source>
</evidence>
<evidence type="ECO:0000313" key="17">
    <source>
        <dbReference type="EMBL" id="PAP75170.1"/>
    </source>
</evidence>
<evidence type="ECO:0000256" key="3">
    <source>
        <dbReference type="ARBA" id="ARBA00004762"/>
    </source>
</evidence>
<comment type="similarity">
    <text evidence="4 14">Belongs to the isocitrate and isopropylmalate dehydrogenases family. LeuB type 1 subfamily.</text>
</comment>
<feature type="binding site" evidence="14">
    <location>
        <position position="225"/>
    </location>
    <ligand>
        <name>substrate</name>
    </ligand>
</feature>
<keyword evidence="11 14" id="KW-0520">NAD</keyword>
<feature type="binding site" evidence="14">
    <location>
        <begin position="81"/>
        <end position="94"/>
    </location>
    <ligand>
        <name>NAD(+)</name>
        <dbReference type="ChEBI" id="CHEBI:57540"/>
    </ligand>
</feature>
<keyword evidence="7 14" id="KW-0028">Amino-acid biosynthesis</keyword>
<evidence type="ECO:0000256" key="11">
    <source>
        <dbReference type="ARBA" id="ARBA00023027"/>
    </source>
</evidence>
<feature type="binding site" evidence="14">
    <location>
        <position position="249"/>
    </location>
    <ligand>
        <name>Mg(2+)</name>
        <dbReference type="ChEBI" id="CHEBI:18420"/>
    </ligand>
</feature>
<evidence type="ECO:0000256" key="8">
    <source>
        <dbReference type="ARBA" id="ARBA00022723"/>
    </source>
</evidence>
<dbReference type="PANTHER" id="PTHR42979">
    <property type="entry name" value="3-ISOPROPYLMALATE DEHYDROGENASE"/>
    <property type="match status" value="1"/>
</dbReference>
<feature type="domain" description="Isopropylmalate dehydrogenase-like" evidence="16">
    <location>
        <begin position="9"/>
        <end position="348"/>
    </location>
</feature>
<dbReference type="SUPFAM" id="SSF53659">
    <property type="entry name" value="Isocitrate/Isopropylmalate dehydrogenase-like"/>
    <property type="match status" value="1"/>
</dbReference>
<dbReference type="InterPro" id="IPR019818">
    <property type="entry name" value="IsoCit/isopropylmalate_DH_CS"/>
</dbReference>
<evidence type="ECO:0000256" key="7">
    <source>
        <dbReference type="ARBA" id="ARBA00022605"/>
    </source>
</evidence>
<dbReference type="AlphaFoldDB" id="A0A271IVN2"/>
<dbReference type="InterPro" id="IPR024084">
    <property type="entry name" value="IsoPropMal-DH-like_dom"/>
</dbReference>
<evidence type="ECO:0000256" key="13">
    <source>
        <dbReference type="ARBA" id="ARBA00023304"/>
    </source>
</evidence>
<feature type="binding site" evidence="14">
    <location>
        <position position="225"/>
    </location>
    <ligand>
        <name>Mg(2+)</name>
        <dbReference type="ChEBI" id="CHEBI:18420"/>
    </ligand>
</feature>
<dbReference type="UniPathway" id="UPA00048">
    <property type="reaction ID" value="UER00072"/>
</dbReference>
<dbReference type="Proteomes" id="UP000216339">
    <property type="component" value="Unassembled WGS sequence"/>
</dbReference>
<comment type="pathway">
    <text evidence="3 14 15">Amino-acid biosynthesis; L-leucine biosynthesis; L-leucine from 3-methyl-2-oxobutanoate: step 3/4.</text>
</comment>
<evidence type="ECO:0000256" key="14">
    <source>
        <dbReference type="HAMAP-Rule" id="MF_01033"/>
    </source>
</evidence>
<dbReference type="RefSeq" id="WP_095508805.1">
    <property type="nucleotide sequence ID" value="NZ_MQWD01000001.1"/>
</dbReference>
<dbReference type="PANTHER" id="PTHR42979:SF1">
    <property type="entry name" value="3-ISOPROPYLMALATE DEHYDROGENASE"/>
    <property type="match status" value="1"/>
</dbReference>
<evidence type="ECO:0000256" key="6">
    <source>
        <dbReference type="ARBA" id="ARBA00022430"/>
    </source>
</evidence>
<evidence type="ECO:0000313" key="18">
    <source>
        <dbReference type="Proteomes" id="UP000216339"/>
    </source>
</evidence>
<evidence type="ECO:0000256" key="5">
    <source>
        <dbReference type="ARBA" id="ARBA00011738"/>
    </source>
</evidence>
<comment type="cofactor">
    <cofactor evidence="2">
        <name>Mn(2+)</name>
        <dbReference type="ChEBI" id="CHEBI:29035"/>
    </cofactor>
</comment>
<sequence>MSSAPRTYSLALLPGDGVGPEVTAEAARVLDACAAAFGFAIETSEHPVGGAGLDADNDPLPRATLDACLDADAVFLGAVGGPQWDGVDADLRPERGLLRLRARLGAFANLRPVAVSEALAERSPLRPERVAGTDLLIVRELTGGIYFGRPRERTETEAYDTMRYSVTEIERIARVAFEWAQKRSGRLTSVDKANVLASSALWRDVVSRIGADEYPDVALEHLYVDNAAMQVVCDPRRFDVVVTGNLFGDVLSDLAATLPGTLGLLPSASLGGRAGLFEPVHGSAPDIAGRGLANPLAAILSAAMLLDAVDEAEAATAVRQAVESVLDDGPLPPDLGGDAHTADVGAAVADAVASPTLSHP</sequence>
<dbReference type="OrthoDB" id="9806254at2"/>
<keyword evidence="10 14" id="KW-0560">Oxidoreductase</keyword>